<feature type="transmembrane region" description="Helical" evidence="6">
    <location>
        <begin position="9"/>
        <end position="30"/>
    </location>
</feature>
<feature type="transmembrane region" description="Helical" evidence="6">
    <location>
        <begin position="168"/>
        <end position="187"/>
    </location>
</feature>
<dbReference type="Gene3D" id="1.20.1510.10">
    <property type="entry name" value="Cation efflux protein transmembrane domain"/>
    <property type="match status" value="1"/>
</dbReference>
<dbReference type="GO" id="GO:0006829">
    <property type="term" value="P:zinc ion transport"/>
    <property type="evidence" value="ECO:0007669"/>
    <property type="project" value="InterPro"/>
</dbReference>
<dbReference type="GO" id="GO:0016020">
    <property type="term" value="C:membrane"/>
    <property type="evidence" value="ECO:0007669"/>
    <property type="project" value="UniProtKB-SubCell"/>
</dbReference>
<feature type="transmembrane region" description="Helical" evidence="6">
    <location>
        <begin position="112"/>
        <end position="135"/>
    </location>
</feature>
<evidence type="ECO:0000256" key="1">
    <source>
        <dbReference type="ARBA" id="ARBA00004141"/>
    </source>
</evidence>
<evidence type="ECO:0000313" key="9">
    <source>
        <dbReference type="Proteomes" id="UP000222106"/>
    </source>
</evidence>
<dbReference type="SUPFAM" id="SSF160240">
    <property type="entry name" value="Cation efflux protein cytoplasmic domain-like"/>
    <property type="match status" value="1"/>
</dbReference>
<dbReference type="EMBL" id="PDJI01000004">
    <property type="protein sequence ID" value="PFG38660.1"/>
    <property type="molecule type" value="Genomic_DNA"/>
</dbReference>
<feature type="domain" description="Cation efflux protein transmembrane" evidence="7">
    <location>
        <begin position="10"/>
        <end position="219"/>
    </location>
</feature>
<dbReference type="NCBIfam" id="TIGR01297">
    <property type="entry name" value="CDF"/>
    <property type="match status" value="1"/>
</dbReference>
<dbReference type="InterPro" id="IPR027469">
    <property type="entry name" value="Cation_efflux_TMD_sf"/>
</dbReference>
<organism evidence="8 9">
    <name type="scientific">Georgenia soli</name>
    <dbReference type="NCBI Taxonomy" id="638953"/>
    <lineage>
        <taxon>Bacteria</taxon>
        <taxon>Bacillati</taxon>
        <taxon>Actinomycetota</taxon>
        <taxon>Actinomycetes</taxon>
        <taxon>Micrococcales</taxon>
        <taxon>Bogoriellaceae</taxon>
        <taxon>Georgenia</taxon>
    </lineage>
</organism>
<sequence>MASGGGTKAVITALAANIGIAVAKFIGYLLTGSSSMLAESVHSVADSSNQFLLLIAGKRSKRKASEIHQFGYGRVRYVAAFVVSIVLFTLGGLFALYEAWHKFSDPHPIDSWQWVPVAVLLAAMAMEGFALRTALKEAEHARGKMSLMQYIKASRSPEIPTIVLEDTGALLGLVFGLFGVGMTLATGDGRWDAVGSAAIGVLLVIIAIFLAREVTSMLIGESAMPQHHDAIERAIPGAGVERVIHMRTMHLGPDEVLVAAKIGVSAGSTAGQVADAIDAAEQRIRAAVPLRTQIYLEPDLYEVARHEARTVPAGDDVAGTEGAHQ</sequence>
<dbReference type="SUPFAM" id="SSF161111">
    <property type="entry name" value="Cation efflux protein transmembrane domain-like"/>
    <property type="match status" value="1"/>
</dbReference>
<name>A0A2A9EKA0_9MICO</name>
<keyword evidence="3 6" id="KW-0812">Transmembrane</keyword>
<dbReference type="GO" id="GO:0008324">
    <property type="term" value="F:monoatomic cation transmembrane transporter activity"/>
    <property type="evidence" value="ECO:0007669"/>
    <property type="project" value="InterPro"/>
</dbReference>
<reference evidence="8 9" key="1">
    <citation type="submission" date="2017-10" db="EMBL/GenBank/DDBJ databases">
        <title>Sequencing the genomes of 1000 actinobacteria strains.</title>
        <authorList>
            <person name="Klenk H.-P."/>
        </authorList>
    </citation>
    <scope>NUCLEOTIDE SEQUENCE [LARGE SCALE GENOMIC DNA]</scope>
    <source>
        <strain evidence="8 9">DSM 21838</strain>
    </source>
</reference>
<feature type="transmembrane region" description="Helical" evidence="6">
    <location>
        <begin position="77"/>
        <end position="100"/>
    </location>
</feature>
<evidence type="ECO:0000256" key="2">
    <source>
        <dbReference type="ARBA" id="ARBA00022448"/>
    </source>
</evidence>
<gene>
    <name evidence="8" type="ORF">ATJ97_1146</name>
</gene>
<comment type="subcellular location">
    <subcellularLocation>
        <location evidence="1">Membrane</location>
        <topology evidence="1">Multi-pass membrane protein</topology>
    </subcellularLocation>
</comment>
<evidence type="ECO:0000259" key="7">
    <source>
        <dbReference type="Pfam" id="PF01545"/>
    </source>
</evidence>
<accession>A0A2A9EKA0</accession>
<evidence type="ECO:0000313" key="8">
    <source>
        <dbReference type="EMBL" id="PFG38660.1"/>
    </source>
</evidence>
<dbReference type="InterPro" id="IPR058533">
    <property type="entry name" value="Cation_efflux_TM"/>
</dbReference>
<keyword evidence="9" id="KW-1185">Reference proteome</keyword>
<keyword evidence="2" id="KW-0813">Transport</keyword>
<evidence type="ECO:0000256" key="3">
    <source>
        <dbReference type="ARBA" id="ARBA00022692"/>
    </source>
</evidence>
<proteinExistence type="predicted"/>
<dbReference type="AlphaFoldDB" id="A0A2A9EKA0"/>
<keyword evidence="4 6" id="KW-1133">Transmembrane helix</keyword>
<evidence type="ECO:0000256" key="4">
    <source>
        <dbReference type="ARBA" id="ARBA00022989"/>
    </source>
</evidence>
<evidence type="ECO:0000256" key="5">
    <source>
        <dbReference type="ARBA" id="ARBA00023136"/>
    </source>
</evidence>
<dbReference type="PANTHER" id="PTHR13414:SF9">
    <property type="entry name" value="PROTON-COUPLED ZINC ANTIPORTER SLC30A9, MITOCHONDRIAL"/>
    <property type="match status" value="1"/>
</dbReference>
<dbReference type="InterPro" id="IPR040177">
    <property type="entry name" value="SLC30A9"/>
</dbReference>
<protein>
    <submittedName>
        <fullName evidence="8">Cation diffusion facilitator family transporter</fullName>
    </submittedName>
</protein>
<keyword evidence="5 6" id="KW-0472">Membrane</keyword>
<dbReference type="RefSeq" id="WP_098482888.1">
    <property type="nucleotide sequence ID" value="NZ_PDJI01000004.1"/>
</dbReference>
<dbReference type="Proteomes" id="UP000222106">
    <property type="component" value="Unassembled WGS sequence"/>
</dbReference>
<comment type="caution">
    <text evidence="8">The sequence shown here is derived from an EMBL/GenBank/DDBJ whole genome shotgun (WGS) entry which is preliminary data.</text>
</comment>
<dbReference type="OrthoDB" id="9806522at2"/>
<dbReference type="InterPro" id="IPR002524">
    <property type="entry name" value="Cation_efflux"/>
</dbReference>
<feature type="transmembrane region" description="Helical" evidence="6">
    <location>
        <begin position="193"/>
        <end position="211"/>
    </location>
</feature>
<dbReference type="InterPro" id="IPR036837">
    <property type="entry name" value="Cation_efflux_CTD_sf"/>
</dbReference>
<evidence type="ECO:0000256" key="6">
    <source>
        <dbReference type="SAM" id="Phobius"/>
    </source>
</evidence>
<dbReference type="PANTHER" id="PTHR13414">
    <property type="entry name" value="HUEL-CATION TRANSPORTER"/>
    <property type="match status" value="1"/>
</dbReference>
<dbReference type="Pfam" id="PF01545">
    <property type="entry name" value="Cation_efflux"/>
    <property type="match status" value="1"/>
</dbReference>